<organism evidence="13 14">
    <name type="scientific">Rehmannia glutinosa</name>
    <name type="common">Chinese foxglove</name>
    <dbReference type="NCBI Taxonomy" id="99300"/>
    <lineage>
        <taxon>Eukaryota</taxon>
        <taxon>Viridiplantae</taxon>
        <taxon>Streptophyta</taxon>
        <taxon>Embryophyta</taxon>
        <taxon>Tracheophyta</taxon>
        <taxon>Spermatophyta</taxon>
        <taxon>Magnoliopsida</taxon>
        <taxon>eudicotyledons</taxon>
        <taxon>Gunneridae</taxon>
        <taxon>Pentapetalae</taxon>
        <taxon>asterids</taxon>
        <taxon>lamiids</taxon>
        <taxon>Lamiales</taxon>
        <taxon>Orobanchaceae</taxon>
        <taxon>Rehmannieae</taxon>
        <taxon>Rehmannia</taxon>
    </lineage>
</organism>
<dbReference type="PROSITE" id="PS50096">
    <property type="entry name" value="IQ"/>
    <property type="match status" value="2"/>
</dbReference>
<dbReference type="PROSITE" id="PS51456">
    <property type="entry name" value="MYOSIN_MOTOR"/>
    <property type="match status" value="1"/>
</dbReference>
<gene>
    <name evidence="13" type="ORF">DH2020_033540</name>
</gene>
<dbReference type="Gene3D" id="1.10.10.820">
    <property type="match status" value="1"/>
</dbReference>
<evidence type="ECO:0000256" key="1">
    <source>
        <dbReference type="ARBA" id="ARBA00022741"/>
    </source>
</evidence>
<evidence type="ECO:0000256" key="9">
    <source>
        <dbReference type="SAM" id="Coils"/>
    </source>
</evidence>
<keyword evidence="6 8" id="KW-0505">Motor protein</keyword>
<feature type="coiled-coil region" evidence="9">
    <location>
        <begin position="1010"/>
        <end position="1044"/>
    </location>
</feature>
<evidence type="ECO:0008006" key="15">
    <source>
        <dbReference type="Google" id="ProtNLM"/>
    </source>
</evidence>
<sequence>MMSVSSNSIARSSLEEMLESLRRREENETPKDMPPALPARPKPTSRARLPSAKRSLPTSFEVDHESGPAQSSLSCYVKKGESKGQRRNSFGAKKVKEMEPGESPYVVAVAALDEKEHEQRSVEKDNAKLGNLTPAFKESEWNDNVGYFIKKNCSPATHFESVCFQKLHVWCQPHDGLWKSGQIKSTSGENALVLLSDGSVVTVPAQELLPANADILEEVDDLVQLSYLNEPSVLYNLQCRYSKDKIYSKAGPVLVAVNPFKDVQQYGTDFVTAYRQKLLDSPHVYVVADAAYNEMMSDEINQSIIIRFADVFVPSFSFCNQLLPDAFGESGAGKTETAKIAMEYLATVGRGSGGIESELLQTSCILEAFGNAKTARNDNSSRFSRVVQLAQGDRSYHIFYQLCSGAPDDLRGRLRLKRASDYKYLNQSDCLEIHNIDDAKKFHILMGALNTVRVCNEDQEHAFEMLAAVLWLGNISFLVTDKHNHIEVVPDEVSMISPLSTAVTNAASLIGCSEQDLMLALSTRKVKAGKDEVTKTLTLQQAIDTRDALAKFIYASLFDWLVEKINLSLIMGKHNTGRAISILDIYGFESFKKNSFEQFCINYANERLQQHLNRHLFKLEQEEYELDGIDQTKVDFEDNQDCLDLFEKKPVGLMSLLDEVSNFPKATGLTFTTKLKQHLNANRCFKEERCGTFSIRHCAREVIYDTGEFLEKNRDLLPFDTIQLLLSCTCQLPQYFASTLLKQSHNPESKLMQSGMLACQKQTVAKNFKGQLFELMQHLESTKPHFIHCIKPNTKRIPGVFEKDLALEQLRCSGVLEAVKIWRSGYPTRMTHQEFTRRYGILLPGNMACQDPLSRSVAILEQFNILPEMYQVGYKKLYFRAGQIGALEDVRKQVLQGTVEVQNFFCGNRARRDIHELKGVVVTLQSYVRGENARKEYSRLLRLKKQVAREKLDEQLMAVVQIQSVIRGWLARKHLNHLRKSEQSNTSKPKPGRRISEVKDLPPQMLPSVVEELQKRVLMAEATLGHKEKENAALREQVQQFDARWSEYEAKMKSMEEMWQKQIASLQISLAESKKSLGTDNTLRRPGRLDGAQSPHYYDSEDTSMGTQTPGGSTPLRFLNNGIDDVPCNEMNGGLDPVSHLVKEFEQRKQNFDHEAQAIIEVKPGHSPSVNLVEEFRRLKHRFEAWKKDYKVRLREAKAKVHRLGQTEGEKHRRKWWGKRSKIL</sequence>
<evidence type="ECO:0000259" key="11">
    <source>
        <dbReference type="PROSITE" id="PS51456"/>
    </source>
</evidence>
<name>A0ABR0VEB1_REHGL</name>
<protein>
    <recommendedName>
        <fullName evidence="15">Myosin-2-like</fullName>
    </recommendedName>
</protein>
<dbReference type="CDD" id="cd01383">
    <property type="entry name" value="MYSc_Myo8"/>
    <property type="match status" value="1"/>
</dbReference>
<feature type="compositionally biased region" description="Polar residues" evidence="10">
    <location>
        <begin position="1"/>
        <end position="10"/>
    </location>
</feature>
<evidence type="ECO:0000313" key="14">
    <source>
        <dbReference type="Proteomes" id="UP001318860"/>
    </source>
</evidence>
<comment type="caution">
    <text evidence="13">The sequence shown here is derived from an EMBL/GenBank/DDBJ whole genome shotgun (WGS) entry which is preliminary data.</text>
</comment>
<feature type="region of interest" description="Actin-binding" evidence="8">
    <location>
        <begin position="772"/>
        <end position="794"/>
    </location>
</feature>
<dbReference type="PANTHER" id="PTHR13140">
    <property type="entry name" value="MYOSIN"/>
    <property type="match status" value="1"/>
</dbReference>
<accession>A0ABR0VEB1</accession>
<feature type="binding site" evidence="8">
    <location>
        <begin position="328"/>
        <end position="335"/>
    </location>
    <ligand>
        <name>ATP</name>
        <dbReference type="ChEBI" id="CHEBI:30616"/>
    </ligand>
</feature>
<dbReference type="InterPro" id="IPR027417">
    <property type="entry name" value="P-loop_NTPase"/>
</dbReference>
<feature type="domain" description="Myosin motor" evidence="11">
    <location>
        <begin position="217"/>
        <end position="892"/>
    </location>
</feature>
<dbReference type="PROSITE" id="PS51844">
    <property type="entry name" value="SH3_LIKE"/>
    <property type="match status" value="1"/>
</dbReference>
<feature type="region of interest" description="Disordered" evidence="10">
    <location>
        <begin position="1077"/>
        <end position="1111"/>
    </location>
</feature>
<reference evidence="13 14" key="1">
    <citation type="journal article" date="2021" name="Comput. Struct. Biotechnol. J.">
        <title>De novo genome assembly of the potent medicinal plant Rehmannia glutinosa using nanopore technology.</title>
        <authorList>
            <person name="Ma L."/>
            <person name="Dong C."/>
            <person name="Song C."/>
            <person name="Wang X."/>
            <person name="Zheng X."/>
            <person name="Niu Y."/>
            <person name="Chen S."/>
            <person name="Feng W."/>
        </authorList>
    </citation>
    <scope>NUCLEOTIDE SEQUENCE [LARGE SCALE GENOMIC DNA]</scope>
    <source>
        <strain evidence="13">DH-2019</strain>
    </source>
</reference>
<feature type="region of interest" description="Disordered" evidence="10">
    <location>
        <begin position="977"/>
        <end position="1001"/>
    </location>
</feature>
<dbReference type="InterPro" id="IPR036022">
    <property type="entry name" value="MYSc_Myo8"/>
</dbReference>
<feature type="region of interest" description="Disordered" evidence="10">
    <location>
        <begin position="1"/>
        <end position="72"/>
    </location>
</feature>
<dbReference type="Gene3D" id="1.20.5.190">
    <property type="match status" value="1"/>
</dbReference>
<evidence type="ECO:0000256" key="6">
    <source>
        <dbReference type="ARBA" id="ARBA00023175"/>
    </source>
</evidence>
<evidence type="ECO:0000256" key="2">
    <source>
        <dbReference type="ARBA" id="ARBA00022840"/>
    </source>
</evidence>
<keyword evidence="4 9" id="KW-0175">Coiled coil</keyword>
<comment type="similarity">
    <text evidence="8">Belongs to the TRAFAC class myosin-kinesin ATPase superfamily. Myosin family.</text>
</comment>
<evidence type="ECO:0000256" key="3">
    <source>
        <dbReference type="ARBA" id="ARBA00022860"/>
    </source>
</evidence>
<dbReference type="Gene3D" id="1.20.58.530">
    <property type="match status" value="1"/>
</dbReference>
<dbReference type="PANTHER" id="PTHR13140:SF706">
    <property type="entry name" value="DILUTE CLASS UNCONVENTIONAL MYOSIN, ISOFORM C"/>
    <property type="match status" value="1"/>
</dbReference>
<keyword evidence="7 8" id="KW-0009">Actin-binding</keyword>
<dbReference type="SMART" id="SM00242">
    <property type="entry name" value="MYSc"/>
    <property type="match status" value="1"/>
</dbReference>
<dbReference type="Pfam" id="PF00612">
    <property type="entry name" value="IQ"/>
    <property type="match status" value="2"/>
</dbReference>
<dbReference type="InterPro" id="IPR036961">
    <property type="entry name" value="Kinesin_motor_dom_sf"/>
</dbReference>
<dbReference type="Proteomes" id="UP001318860">
    <property type="component" value="Unassembled WGS sequence"/>
</dbReference>
<evidence type="ECO:0000313" key="13">
    <source>
        <dbReference type="EMBL" id="KAK6132735.1"/>
    </source>
</evidence>
<dbReference type="PRINTS" id="PR00193">
    <property type="entry name" value="MYOSINHEAVY"/>
</dbReference>
<evidence type="ECO:0000256" key="8">
    <source>
        <dbReference type="PROSITE-ProRule" id="PRU00782"/>
    </source>
</evidence>
<keyword evidence="14" id="KW-1185">Reference proteome</keyword>
<feature type="compositionally biased region" description="Basic and acidic residues" evidence="10">
    <location>
        <begin position="19"/>
        <end position="31"/>
    </location>
</feature>
<proteinExistence type="inferred from homology"/>
<dbReference type="Gene3D" id="1.20.120.720">
    <property type="entry name" value="Myosin VI head, motor domain, U50 subdomain"/>
    <property type="match status" value="1"/>
</dbReference>
<dbReference type="InterPro" id="IPR001609">
    <property type="entry name" value="Myosin_head_motor_dom-like"/>
</dbReference>
<dbReference type="InterPro" id="IPR057535">
    <property type="entry name" value="MYO1-3_N_SH3"/>
</dbReference>
<dbReference type="InterPro" id="IPR004009">
    <property type="entry name" value="SH3_Myosin"/>
</dbReference>
<evidence type="ECO:0000256" key="7">
    <source>
        <dbReference type="ARBA" id="ARBA00023203"/>
    </source>
</evidence>
<keyword evidence="2 8" id="KW-0067">ATP-binding</keyword>
<evidence type="ECO:0000259" key="12">
    <source>
        <dbReference type="PROSITE" id="PS51844"/>
    </source>
</evidence>
<dbReference type="Gene3D" id="1.20.5.4820">
    <property type="match status" value="1"/>
</dbReference>
<dbReference type="SMART" id="SM00015">
    <property type="entry name" value="IQ"/>
    <property type="match status" value="2"/>
</dbReference>
<keyword evidence="3" id="KW-0112">Calmodulin-binding</keyword>
<keyword evidence="1 8" id="KW-0547">Nucleotide-binding</keyword>
<dbReference type="Pfam" id="PF25369">
    <property type="entry name" value="SH3_VIII-1_N"/>
    <property type="match status" value="1"/>
</dbReference>
<dbReference type="EMBL" id="JABTTQ020001245">
    <property type="protein sequence ID" value="KAK6132735.1"/>
    <property type="molecule type" value="Genomic_DNA"/>
</dbReference>
<feature type="compositionally biased region" description="Pro residues" evidence="10">
    <location>
        <begin position="32"/>
        <end position="41"/>
    </location>
</feature>
<evidence type="ECO:0000256" key="4">
    <source>
        <dbReference type="ARBA" id="ARBA00023054"/>
    </source>
</evidence>
<evidence type="ECO:0000256" key="10">
    <source>
        <dbReference type="SAM" id="MobiDB-lite"/>
    </source>
</evidence>
<dbReference type="Pfam" id="PF00063">
    <property type="entry name" value="Myosin_head"/>
    <property type="match status" value="2"/>
</dbReference>
<feature type="domain" description="Myosin N-terminal SH3-like" evidence="12">
    <location>
        <begin position="164"/>
        <end position="213"/>
    </location>
</feature>
<keyword evidence="5 8" id="KW-0518">Myosin</keyword>
<dbReference type="InterPro" id="IPR000048">
    <property type="entry name" value="IQ_motif_EF-hand-BS"/>
</dbReference>
<evidence type="ECO:0000256" key="5">
    <source>
        <dbReference type="ARBA" id="ARBA00023123"/>
    </source>
</evidence>
<dbReference type="CDD" id="cd23767">
    <property type="entry name" value="IQCD"/>
    <property type="match status" value="1"/>
</dbReference>
<dbReference type="SUPFAM" id="SSF52540">
    <property type="entry name" value="P-loop containing nucleoside triphosphate hydrolases"/>
    <property type="match status" value="1"/>
</dbReference>
<dbReference type="Gene3D" id="3.40.850.10">
    <property type="entry name" value="Kinesin motor domain"/>
    <property type="match status" value="2"/>
</dbReference>